<dbReference type="EMBL" id="CP036434">
    <property type="protein sequence ID" value="QDV08364.1"/>
    <property type="molecule type" value="Genomic_DNA"/>
</dbReference>
<accession>A0A518EWA4</accession>
<proteinExistence type="predicted"/>
<evidence type="ECO:0008006" key="3">
    <source>
        <dbReference type="Google" id="ProtNLM"/>
    </source>
</evidence>
<evidence type="ECO:0000313" key="2">
    <source>
        <dbReference type="Proteomes" id="UP000320390"/>
    </source>
</evidence>
<name>A0A518EWA4_9BACT</name>
<keyword evidence="2" id="KW-1185">Reference proteome</keyword>
<dbReference type="RefSeq" id="WP_145200888.1">
    <property type="nucleotide sequence ID" value="NZ_CP036434.1"/>
</dbReference>
<organism evidence="1 2">
    <name type="scientific">Saltatorellus ferox</name>
    <dbReference type="NCBI Taxonomy" id="2528018"/>
    <lineage>
        <taxon>Bacteria</taxon>
        <taxon>Pseudomonadati</taxon>
        <taxon>Planctomycetota</taxon>
        <taxon>Planctomycetia</taxon>
        <taxon>Planctomycetia incertae sedis</taxon>
        <taxon>Saltatorellus</taxon>
    </lineage>
</organism>
<reference evidence="1 2" key="1">
    <citation type="submission" date="2019-02" db="EMBL/GenBank/DDBJ databases">
        <title>Deep-cultivation of Planctomycetes and their phenomic and genomic characterization uncovers novel biology.</title>
        <authorList>
            <person name="Wiegand S."/>
            <person name="Jogler M."/>
            <person name="Boedeker C."/>
            <person name="Pinto D."/>
            <person name="Vollmers J."/>
            <person name="Rivas-Marin E."/>
            <person name="Kohn T."/>
            <person name="Peeters S.H."/>
            <person name="Heuer A."/>
            <person name="Rast P."/>
            <person name="Oberbeckmann S."/>
            <person name="Bunk B."/>
            <person name="Jeske O."/>
            <person name="Meyerdierks A."/>
            <person name="Storesund J.E."/>
            <person name="Kallscheuer N."/>
            <person name="Luecker S."/>
            <person name="Lage O.M."/>
            <person name="Pohl T."/>
            <person name="Merkel B.J."/>
            <person name="Hornburger P."/>
            <person name="Mueller R.-W."/>
            <person name="Bruemmer F."/>
            <person name="Labrenz M."/>
            <person name="Spormann A.M."/>
            <person name="Op den Camp H."/>
            <person name="Overmann J."/>
            <person name="Amann R."/>
            <person name="Jetten M.S.M."/>
            <person name="Mascher T."/>
            <person name="Medema M.H."/>
            <person name="Devos D.P."/>
            <person name="Kaster A.-K."/>
            <person name="Ovreas L."/>
            <person name="Rohde M."/>
            <person name="Galperin M.Y."/>
            <person name="Jogler C."/>
        </authorList>
    </citation>
    <scope>NUCLEOTIDE SEQUENCE [LARGE SCALE GENOMIC DNA]</scope>
    <source>
        <strain evidence="1 2">Poly30</strain>
    </source>
</reference>
<gene>
    <name evidence="1" type="ORF">Poly30_39020</name>
</gene>
<dbReference type="OrthoDB" id="303828at2"/>
<protein>
    <recommendedName>
        <fullName evidence="3">SbsA Ig-like domain-containing protein</fullName>
    </recommendedName>
</protein>
<dbReference type="Proteomes" id="UP000320390">
    <property type="component" value="Chromosome"/>
</dbReference>
<evidence type="ECO:0000313" key="1">
    <source>
        <dbReference type="EMBL" id="QDV08364.1"/>
    </source>
</evidence>
<dbReference type="AlphaFoldDB" id="A0A518EWA4"/>
<sequence>MRKSFHLPVSPQGITANLFPGAGRRGRVLATGVLCASLAGLGLSGCSGASGVEPTSADNPSTGSSFYFGDLNSGGAASEFRIARMAYGRLVQVQALDNEGIRQTMASDFVINQNLVSDDLNYELTVSGVTGQETLFIKRNVDIPAQREQFLDLLKAAGEGLDPIQVQDLATTGTYSMLPRNAALVIVFDDLVRPSTVSNRTIEIVEGYPPTAPFEARVFPSAHYGGTASNGAFYPTRVIVDLTTSLIEKQLSGSSAPLNGVGLGASIESNMANVQVRIPTVTNPSIGLTNVLTNLTNHALATTGNGPVDFTTNSRPVTRALRSGGRAGIVSDPFNGFLRDTLPPQVLGATPMNIVAAPQQVQADPADTGSLFFILPEVELPSELCGRDALTSADFISQPGLFARVVKPAGLTPTQAQAYVPDGSGMLFNLPVELVSFPREWDGPKDWEQFGAIQSNLEVTFELGDPAECFVQVLPRPTGYPNNPTDGVTTSSIFTLRFSEPMDPESLTAFDSVTLTRQLQSSSGAPLSTSDFVVGELNQSATLREVTFVPVLNLAHLSGVQESYYFSLSDSGDAFPPRDLAGNIVAAIPSIEVTVEPSEPSELNGGRVSRFASTDEEVPLGGFPEWGGQIQIDTNLQTIRPRPVVRTQVVIDNQEQALPAQMTAFPPGVVTPFSPFGSKMQTVWRYSDCGFSLTDPNNINIDVEGLWWVPTGGSINPDAFERFEIRLSHCRYAPDELINPSSLFPQFQNSGLRPVYTVNILENEVQRVVHPRQLGYVIDQADVRTTVNGTSLVPFPLNRNVPDEDKRYFTWRDTRIRDRSGPGNGGLESEAYSAALGLPPAPNLYYRPGEIQTIGLPLLMEFRTSVDLSSAGQNAWLLNLAVNSSSRPYFRAFSTGGVNTGGDQVFIDPENEDAANGGFSPGSNPPGAPTFGRDNTFHLGAIDYVARISLAHSIWFEAVIESEGASSFGGRVYSEPTVEPDATVQPIGTSVEFSFRGATNIVFDNTTSIPGAGDNYSGGDVTVTGELADYQYDASTLDLYGDYYNDKDITDAGGSPVHNPNQDRDNFGISFLPGFTDQAAWRDSVTDIFGARYYQVRITFSGNVITGQAPQVSAFALTWERP</sequence>